<protein>
    <submittedName>
        <fullName evidence="1">Uncharacterized protein</fullName>
    </submittedName>
</protein>
<dbReference type="AlphaFoldDB" id="A0A834Z2F6"/>
<reference evidence="1 2" key="1">
    <citation type="submission" date="2020-04" db="EMBL/GenBank/DDBJ databases">
        <title>Plant Genome Project.</title>
        <authorList>
            <person name="Zhang R.-G."/>
        </authorList>
    </citation>
    <scope>NUCLEOTIDE SEQUENCE [LARGE SCALE GENOMIC DNA]</scope>
    <source>
        <strain evidence="1">YNK0</strain>
        <tissue evidence="1">Leaf</tissue>
    </source>
</reference>
<evidence type="ECO:0000313" key="2">
    <source>
        <dbReference type="Proteomes" id="UP000655225"/>
    </source>
</evidence>
<accession>A0A834Z2F6</accession>
<sequence>MSQFVDPVASLFSLSTRTLQTPRFPKLSSSPTLVHLLLLAIHPSHANWYQHWHCGTVSALQLAHLDGLFEDMISLRRQPMQFLSGDKAPR</sequence>
<keyword evidence="2" id="KW-1185">Reference proteome</keyword>
<comment type="caution">
    <text evidence="1">The sequence shown here is derived from an EMBL/GenBank/DDBJ whole genome shotgun (WGS) entry which is preliminary data.</text>
</comment>
<dbReference type="Proteomes" id="UP000655225">
    <property type="component" value="Unassembled WGS sequence"/>
</dbReference>
<organism evidence="1 2">
    <name type="scientific">Tetracentron sinense</name>
    <name type="common">Spur-leaf</name>
    <dbReference type="NCBI Taxonomy" id="13715"/>
    <lineage>
        <taxon>Eukaryota</taxon>
        <taxon>Viridiplantae</taxon>
        <taxon>Streptophyta</taxon>
        <taxon>Embryophyta</taxon>
        <taxon>Tracheophyta</taxon>
        <taxon>Spermatophyta</taxon>
        <taxon>Magnoliopsida</taxon>
        <taxon>Trochodendrales</taxon>
        <taxon>Trochodendraceae</taxon>
        <taxon>Tetracentron</taxon>
    </lineage>
</organism>
<proteinExistence type="predicted"/>
<dbReference type="EMBL" id="JABCRI010000012">
    <property type="protein sequence ID" value="KAF8396923.1"/>
    <property type="molecule type" value="Genomic_DNA"/>
</dbReference>
<gene>
    <name evidence="1" type="ORF">HHK36_018558</name>
</gene>
<name>A0A834Z2F6_TETSI</name>
<evidence type="ECO:0000313" key="1">
    <source>
        <dbReference type="EMBL" id="KAF8396923.1"/>
    </source>
</evidence>